<organism evidence="1 3">
    <name type="scientific">Rhizophagus clarus</name>
    <dbReference type="NCBI Taxonomy" id="94130"/>
    <lineage>
        <taxon>Eukaryota</taxon>
        <taxon>Fungi</taxon>
        <taxon>Fungi incertae sedis</taxon>
        <taxon>Mucoromycota</taxon>
        <taxon>Glomeromycotina</taxon>
        <taxon>Glomeromycetes</taxon>
        <taxon>Glomerales</taxon>
        <taxon>Glomeraceae</taxon>
        <taxon>Rhizophagus</taxon>
    </lineage>
</organism>
<dbReference type="Proteomes" id="UP000247702">
    <property type="component" value="Unassembled WGS sequence"/>
</dbReference>
<dbReference type="EMBL" id="BEXD01003840">
    <property type="protein sequence ID" value="GBC02631.1"/>
    <property type="molecule type" value="Genomic_DNA"/>
</dbReference>
<proteinExistence type="predicted"/>
<dbReference type="GO" id="GO:0016301">
    <property type="term" value="F:kinase activity"/>
    <property type="evidence" value="ECO:0007669"/>
    <property type="project" value="UniProtKB-KW"/>
</dbReference>
<dbReference type="STRING" id="94130.A0A2Z6RKD2"/>
<dbReference type="EMBL" id="BLAL01000218">
    <property type="protein sequence ID" value="GES93016.1"/>
    <property type="molecule type" value="Genomic_DNA"/>
</dbReference>
<keyword evidence="3" id="KW-1185">Reference proteome</keyword>
<evidence type="ECO:0000313" key="2">
    <source>
        <dbReference type="EMBL" id="GES93016.1"/>
    </source>
</evidence>
<gene>
    <name evidence="2" type="ORF">RCL2_001977800</name>
    <name evidence="1" type="ORF">RclHR1_04720003</name>
</gene>
<dbReference type="Proteomes" id="UP000615446">
    <property type="component" value="Unassembled WGS sequence"/>
</dbReference>
<comment type="caution">
    <text evidence="1">The sequence shown here is derived from an EMBL/GenBank/DDBJ whole genome shotgun (WGS) entry which is preliminary data.</text>
</comment>
<dbReference type="OrthoDB" id="2428671at2759"/>
<reference evidence="1 3" key="1">
    <citation type="submission" date="2017-11" db="EMBL/GenBank/DDBJ databases">
        <title>The genome of Rhizophagus clarus HR1 reveals common genetic basis of auxotrophy among arbuscular mycorrhizal fungi.</title>
        <authorList>
            <person name="Kobayashi Y."/>
        </authorList>
    </citation>
    <scope>NUCLEOTIDE SEQUENCE [LARGE SCALE GENOMIC DNA]</scope>
    <source>
        <strain evidence="1 3">HR1</strain>
    </source>
</reference>
<accession>A0A2Z6RKD2</accession>
<name>A0A2Z6RKD2_9GLOM</name>
<dbReference type="AlphaFoldDB" id="A0A2Z6RKD2"/>
<evidence type="ECO:0000313" key="3">
    <source>
        <dbReference type="Proteomes" id="UP000247702"/>
    </source>
</evidence>
<keyword evidence="2" id="KW-0418">Kinase</keyword>
<sequence length="108" mass="12779">MSKLKVKKCDNCKKKRNVVNEIHRICHQCYKAKTVTLSGNKVIDDFIKSTLSNYDYNYRKANLEFVPYNRFKDIEFVAEGGFSKIYKATWIDGPLSNKWNEEKQEFAR</sequence>
<keyword evidence="2" id="KW-0808">Transferase</keyword>
<evidence type="ECO:0000313" key="1">
    <source>
        <dbReference type="EMBL" id="GBC02631.1"/>
    </source>
</evidence>
<reference evidence="2" key="2">
    <citation type="submission" date="2019-10" db="EMBL/GenBank/DDBJ databases">
        <title>Conservation and host-specific expression of non-tandemly repeated heterogenous ribosome RNA gene in arbuscular mycorrhizal fungi.</title>
        <authorList>
            <person name="Maeda T."/>
            <person name="Kobayashi Y."/>
            <person name="Nakagawa T."/>
            <person name="Ezawa T."/>
            <person name="Yamaguchi K."/>
            <person name="Bino T."/>
            <person name="Nishimoto Y."/>
            <person name="Shigenobu S."/>
            <person name="Kawaguchi M."/>
        </authorList>
    </citation>
    <scope>NUCLEOTIDE SEQUENCE</scope>
    <source>
        <strain evidence="2">HR1</strain>
    </source>
</reference>
<protein>
    <submittedName>
        <fullName evidence="2">Kinase-like domain-containing protein</fullName>
    </submittedName>
</protein>